<dbReference type="PROSITE" id="PS50405">
    <property type="entry name" value="GST_CTER"/>
    <property type="match status" value="1"/>
</dbReference>
<dbReference type="SFLD" id="SFLDG01150">
    <property type="entry name" value="Main.1:_Beta-like"/>
    <property type="match status" value="1"/>
</dbReference>
<gene>
    <name evidence="3" type="ordered locus">Mnod_4925</name>
</gene>
<dbReference type="Gene3D" id="1.20.1050.10">
    <property type="match status" value="1"/>
</dbReference>
<dbReference type="eggNOG" id="COG0625">
    <property type="taxonomic scope" value="Bacteria"/>
</dbReference>
<proteinExistence type="predicted"/>
<dbReference type="PANTHER" id="PTHR44051:SF19">
    <property type="entry name" value="DISULFIDE-BOND OXIDOREDUCTASE YFCG"/>
    <property type="match status" value="1"/>
</dbReference>
<dbReference type="Pfam" id="PF13409">
    <property type="entry name" value="GST_N_2"/>
    <property type="match status" value="1"/>
</dbReference>
<dbReference type="Proteomes" id="UP000008207">
    <property type="component" value="Chromosome"/>
</dbReference>
<dbReference type="RefSeq" id="WP_015931411.1">
    <property type="nucleotide sequence ID" value="NC_011894.1"/>
</dbReference>
<dbReference type="InterPro" id="IPR004045">
    <property type="entry name" value="Glutathione_S-Trfase_N"/>
</dbReference>
<dbReference type="STRING" id="460265.Mnod_4925"/>
<dbReference type="SUPFAM" id="SSF52833">
    <property type="entry name" value="Thioredoxin-like"/>
    <property type="match status" value="1"/>
</dbReference>
<accession>B8IH90</accession>
<feature type="domain" description="GST N-terminal" evidence="1">
    <location>
        <begin position="6"/>
        <end position="93"/>
    </location>
</feature>
<keyword evidence="4" id="KW-1185">Reference proteome</keyword>
<dbReference type="HOGENOM" id="CLU_011226_14_4_5"/>
<dbReference type="EMBL" id="CP001349">
    <property type="protein sequence ID" value="ACL59782.1"/>
    <property type="molecule type" value="Genomic_DNA"/>
</dbReference>
<dbReference type="InterPro" id="IPR040079">
    <property type="entry name" value="Glutathione_S-Trfase"/>
</dbReference>
<dbReference type="InterPro" id="IPR036282">
    <property type="entry name" value="Glutathione-S-Trfase_C_sf"/>
</dbReference>
<dbReference type="SFLD" id="SFLDG01151">
    <property type="entry name" value="Main.2:_Nu-like"/>
    <property type="match status" value="1"/>
</dbReference>
<keyword evidence="3" id="KW-0808">Transferase</keyword>
<dbReference type="PROSITE" id="PS50404">
    <property type="entry name" value="GST_NTER"/>
    <property type="match status" value="1"/>
</dbReference>
<dbReference type="GO" id="GO:0016740">
    <property type="term" value="F:transferase activity"/>
    <property type="evidence" value="ECO:0007669"/>
    <property type="project" value="UniProtKB-KW"/>
</dbReference>
<protein>
    <submittedName>
        <fullName evidence="3">Glutathione S-transferase domain protein</fullName>
    </submittedName>
</protein>
<dbReference type="Gene3D" id="3.40.30.10">
    <property type="entry name" value="Glutaredoxin"/>
    <property type="match status" value="1"/>
</dbReference>
<dbReference type="CDD" id="cd03048">
    <property type="entry name" value="GST_N_Ure2p_like"/>
    <property type="match status" value="1"/>
</dbReference>
<evidence type="ECO:0000313" key="3">
    <source>
        <dbReference type="EMBL" id="ACL59782.1"/>
    </source>
</evidence>
<evidence type="ECO:0000313" key="4">
    <source>
        <dbReference type="Proteomes" id="UP000008207"/>
    </source>
</evidence>
<dbReference type="SUPFAM" id="SSF47616">
    <property type="entry name" value="GST C-terminal domain-like"/>
    <property type="match status" value="1"/>
</dbReference>
<dbReference type="AlphaFoldDB" id="B8IH90"/>
<feature type="domain" description="GST C-terminal" evidence="2">
    <location>
        <begin position="96"/>
        <end position="222"/>
    </location>
</feature>
<dbReference type="InterPro" id="IPR010987">
    <property type="entry name" value="Glutathione-S-Trfase_C-like"/>
</dbReference>
<reference evidence="3 4" key="1">
    <citation type="submission" date="2009-01" db="EMBL/GenBank/DDBJ databases">
        <title>Complete sequence of chromosome of Methylobacterium nodulans ORS 2060.</title>
        <authorList>
            <consortium name="US DOE Joint Genome Institute"/>
            <person name="Lucas S."/>
            <person name="Copeland A."/>
            <person name="Lapidus A."/>
            <person name="Glavina del Rio T."/>
            <person name="Dalin E."/>
            <person name="Tice H."/>
            <person name="Bruce D."/>
            <person name="Goodwin L."/>
            <person name="Pitluck S."/>
            <person name="Sims D."/>
            <person name="Brettin T."/>
            <person name="Detter J.C."/>
            <person name="Han C."/>
            <person name="Larimer F."/>
            <person name="Land M."/>
            <person name="Hauser L."/>
            <person name="Kyrpides N."/>
            <person name="Ivanova N."/>
            <person name="Marx C.J."/>
            <person name="Richardson P."/>
        </authorList>
    </citation>
    <scope>NUCLEOTIDE SEQUENCE [LARGE SCALE GENOMIC DNA]</scope>
    <source>
        <strain evidence="4">LMG 21967 / CNCM I-2342 / ORS 2060</strain>
    </source>
</reference>
<dbReference type="PANTHER" id="PTHR44051">
    <property type="entry name" value="GLUTATHIONE S-TRANSFERASE-RELATED"/>
    <property type="match status" value="1"/>
</dbReference>
<organism evidence="3 4">
    <name type="scientific">Methylobacterium nodulans (strain LMG 21967 / CNCM I-2342 / ORS 2060)</name>
    <dbReference type="NCBI Taxonomy" id="460265"/>
    <lineage>
        <taxon>Bacteria</taxon>
        <taxon>Pseudomonadati</taxon>
        <taxon>Pseudomonadota</taxon>
        <taxon>Alphaproteobacteria</taxon>
        <taxon>Hyphomicrobiales</taxon>
        <taxon>Methylobacteriaceae</taxon>
        <taxon>Methylobacterium</taxon>
    </lineage>
</organism>
<dbReference type="SFLD" id="SFLDG00358">
    <property type="entry name" value="Main_(cytGST)"/>
    <property type="match status" value="1"/>
</dbReference>
<name>B8IH90_METNO</name>
<evidence type="ECO:0000259" key="2">
    <source>
        <dbReference type="PROSITE" id="PS50405"/>
    </source>
</evidence>
<dbReference type="InterPro" id="IPR004046">
    <property type="entry name" value="GST_C"/>
</dbReference>
<dbReference type="Pfam" id="PF00043">
    <property type="entry name" value="GST_C"/>
    <property type="match status" value="1"/>
</dbReference>
<dbReference type="KEGG" id="mno:Mnod_4925"/>
<dbReference type="InterPro" id="IPR036249">
    <property type="entry name" value="Thioredoxin-like_sf"/>
</dbReference>
<dbReference type="OrthoDB" id="9803562at2"/>
<sequence length="223" mass="24897">MSAVTTPPIDLYYWTTPNGWKASIMLEECGLPYRMIPVNIGKGVQRSPDFLAVSPNGKIPAITDPDGPGGQPITVYESNAILQYLARKVGRFYPSEERARIAVDIWLFWQAANFGPTLGQTHHFRIYASDKIPYAIERFTAEAARLYGVLDAQLSRHPFVAGEDFTIADIAVVTWAKLWERQGQDIADFPHVGRWLDVVKARPAVQRGFKLRPEPEEAAAPAC</sequence>
<evidence type="ECO:0000259" key="1">
    <source>
        <dbReference type="PROSITE" id="PS50404"/>
    </source>
</evidence>
<dbReference type="SFLD" id="SFLDS00019">
    <property type="entry name" value="Glutathione_Transferase_(cytos"/>
    <property type="match status" value="1"/>
</dbReference>